<feature type="region of interest" description="Disordered" evidence="1">
    <location>
        <begin position="838"/>
        <end position="868"/>
    </location>
</feature>
<feature type="compositionally biased region" description="Polar residues" evidence="1">
    <location>
        <begin position="238"/>
        <end position="248"/>
    </location>
</feature>
<dbReference type="PANTHER" id="PTHR13467">
    <property type="entry name" value="CUE DOMAIN CONTAINING PROTEIN 1"/>
    <property type="match status" value="1"/>
</dbReference>
<comment type="caution">
    <text evidence="2">The sequence shown here is derived from an EMBL/GenBank/DDBJ whole genome shotgun (WGS) entry which is preliminary data.</text>
</comment>
<feature type="region of interest" description="Disordered" evidence="1">
    <location>
        <begin position="1"/>
        <end position="339"/>
    </location>
</feature>
<accession>A0A8J1TM60</accession>
<organism evidence="2 3">
    <name type="scientific">Owenia fusiformis</name>
    <name type="common">Polychaete worm</name>
    <dbReference type="NCBI Taxonomy" id="6347"/>
    <lineage>
        <taxon>Eukaryota</taxon>
        <taxon>Metazoa</taxon>
        <taxon>Spiralia</taxon>
        <taxon>Lophotrochozoa</taxon>
        <taxon>Annelida</taxon>
        <taxon>Polychaeta</taxon>
        <taxon>Sedentaria</taxon>
        <taxon>Canalipalpata</taxon>
        <taxon>Sabellida</taxon>
        <taxon>Oweniida</taxon>
        <taxon>Oweniidae</taxon>
        <taxon>Owenia</taxon>
    </lineage>
</organism>
<feature type="compositionally biased region" description="Basic and acidic residues" evidence="1">
    <location>
        <begin position="309"/>
        <end position="339"/>
    </location>
</feature>
<dbReference type="PROSITE" id="PS51140">
    <property type="entry name" value="CUE"/>
    <property type="match status" value="1"/>
</dbReference>
<dbReference type="Pfam" id="PF02845">
    <property type="entry name" value="CUE"/>
    <property type="match status" value="1"/>
</dbReference>
<protein>
    <submittedName>
        <fullName evidence="2">Uncharacterized protein</fullName>
    </submittedName>
</protein>
<dbReference type="Gene3D" id="1.10.8.10">
    <property type="entry name" value="DNA helicase RuvA subunit, C-terminal domain"/>
    <property type="match status" value="1"/>
</dbReference>
<dbReference type="GO" id="GO:0043130">
    <property type="term" value="F:ubiquitin binding"/>
    <property type="evidence" value="ECO:0007669"/>
    <property type="project" value="InterPro"/>
</dbReference>
<feature type="region of interest" description="Disordered" evidence="1">
    <location>
        <begin position="914"/>
        <end position="991"/>
    </location>
</feature>
<evidence type="ECO:0000313" key="2">
    <source>
        <dbReference type="EMBL" id="CAH1801840.1"/>
    </source>
</evidence>
<feature type="compositionally biased region" description="Polar residues" evidence="1">
    <location>
        <begin position="531"/>
        <end position="551"/>
    </location>
</feature>
<feature type="compositionally biased region" description="Polar residues" evidence="1">
    <location>
        <begin position="959"/>
        <end position="974"/>
    </location>
</feature>
<dbReference type="CDD" id="cd14366">
    <property type="entry name" value="CUE_CUED1"/>
    <property type="match status" value="1"/>
</dbReference>
<dbReference type="PANTHER" id="PTHR13467:SF3">
    <property type="entry name" value="CUE DOMAIN-CONTAINING PROTEIN 1"/>
    <property type="match status" value="1"/>
</dbReference>
<feature type="compositionally biased region" description="Basic residues" evidence="1">
    <location>
        <begin position="570"/>
        <end position="591"/>
    </location>
</feature>
<feature type="compositionally biased region" description="Basic and acidic residues" evidence="1">
    <location>
        <begin position="467"/>
        <end position="483"/>
    </location>
</feature>
<sequence>MSTMESKASEQRLKINFHNDFSPRSNIPVGLNADANSNSGTNDLSNPSQNVQDTDVVSEPYLPPLPKNKPSYPRTLGIEEQSVFDTSQPRAINRNAAIQNDPLSDLDPFEFNTSSTGKTEKNKNISQCLDSDLNLEFPPRPPRTISPKSPVGPPRMGIAAASSPTKSRSNMSPMNSMKLNDSDIQKGSPNDITDIDLSLPKPQSAPRPPTIGSELKHPVGPLVGPTSPLDTEYGILSECTTSHPSGNIDSPLPPNPAHRTISMSEIFTPQHKPPKEPQLPMDIPSHMSTPYGGNLDDYNRSLRKNKPRSKTDHYRVSQREPEGEPTRPQRPGKHVDHGVTEGTNQLEFNQAMHDFRAMFPNMDEEVIEAVLRANNGAVDETIDQLLTMNVDFDATDSVPHTAILEDVPPQTVEEPKPLPPSYDTYLHESRPTRKSRSGFNSQTRHEQTRHEGTPQTLGSSPKYHNISTHDPKSHVIDSSHNIDQESSDWTPVKGVSKQTGARPKNTNIARTRSSKSKSQNSTPRAHGDVTPAQSCLHSHLQSTPRGKSHVSTPFPLPPQVDVDTPPSTIKHTHHTPNSHHKSQSPRSSTKKPPKDVKFRNWNPPMLGALPADFLRIIASPAQHHLVEVSYEDATPRPVVPPAQPSPEVLSKTRQKLASYSSSDLNRKIIQAKIAENERMRATTNIDPEYAKFLDDERFALLMQNEEFLAELRQDQDFMKTLESEGLNATAFERQDSRDHEAEPAEPVLTRKKKSRKTRTKDKEKDKEREKEKQEKEQEPAKDTVFANAGVLSTDPMDNMYEGYGEDNLTSIGAFPYSKKMARDEAGSVKKQYDATMETDSFKEPHIQHNGSSDNIDGDTTMAQGYGTEGQVNMGAFPYSKDVATDENEELKKQLKHMGGSSRRKLTALARKFMSKKKKKLGKHPLESRPSTINLLDAEEEDTSPERELSPNMDDVELTPGSQILSVPTQKTPQRNPDPPKTLSTSHQLDDLQKFDIDAMEKLHNV</sequence>
<feature type="compositionally biased region" description="Basic and acidic residues" evidence="1">
    <location>
        <begin position="760"/>
        <end position="781"/>
    </location>
</feature>
<proteinExistence type="predicted"/>
<dbReference type="InterPro" id="IPR009060">
    <property type="entry name" value="UBA-like_sf"/>
</dbReference>
<evidence type="ECO:0000313" key="3">
    <source>
        <dbReference type="Proteomes" id="UP000749559"/>
    </source>
</evidence>
<dbReference type="Proteomes" id="UP000749559">
    <property type="component" value="Unassembled WGS sequence"/>
</dbReference>
<feature type="region of interest" description="Disordered" evidence="1">
    <location>
        <begin position="728"/>
        <end position="786"/>
    </location>
</feature>
<name>A0A8J1TM60_OWEFU</name>
<dbReference type="AlphaFoldDB" id="A0A8J1TM60"/>
<dbReference type="SMART" id="SM00546">
    <property type="entry name" value="CUE"/>
    <property type="match status" value="1"/>
</dbReference>
<dbReference type="SUPFAM" id="SSF46934">
    <property type="entry name" value="UBA-like"/>
    <property type="match status" value="1"/>
</dbReference>
<evidence type="ECO:0000256" key="1">
    <source>
        <dbReference type="SAM" id="MobiDB-lite"/>
    </source>
</evidence>
<feature type="compositionally biased region" description="Basic and acidic residues" evidence="1">
    <location>
        <begin position="443"/>
        <end position="452"/>
    </location>
</feature>
<feature type="compositionally biased region" description="Polar residues" evidence="1">
    <location>
        <begin position="162"/>
        <end position="179"/>
    </location>
</feature>
<reference evidence="2" key="1">
    <citation type="submission" date="2022-03" db="EMBL/GenBank/DDBJ databases">
        <authorList>
            <person name="Martin C."/>
        </authorList>
    </citation>
    <scope>NUCLEOTIDE SEQUENCE</scope>
</reference>
<dbReference type="EMBL" id="CAIIXF020000012">
    <property type="protein sequence ID" value="CAH1801840.1"/>
    <property type="molecule type" value="Genomic_DNA"/>
</dbReference>
<feature type="compositionally biased region" description="Polar residues" evidence="1">
    <location>
        <begin position="34"/>
        <end position="55"/>
    </location>
</feature>
<feature type="compositionally biased region" description="Polar residues" evidence="1">
    <location>
        <begin position="496"/>
        <end position="523"/>
    </location>
</feature>
<feature type="compositionally biased region" description="Basic residues" evidence="1">
    <location>
        <begin position="749"/>
        <end position="759"/>
    </location>
</feature>
<dbReference type="OrthoDB" id="5794653at2759"/>
<gene>
    <name evidence="2" type="ORF">OFUS_LOCUS25581</name>
</gene>
<dbReference type="InterPro" id="IPR040195">
    <property type="entry name" value="CUE_CUED1"/>
</dbReference>
<feature type="compositionally biased region" description="Basic and acidic residues" evidence="1">
    <location>
        <begin position="732"/>
        <end position="742"/>
    </location>
</feature>
<feature type="region of interest" description="Disordered" evidence="1">
    <location>
        <begin position="402"/>
        <end position="597"/>
    </location>
</feature>
<feature type="compositionally biased region" description="Polar residues" evidence="1">
    <location>
        <begin position="83"/>
        <end position="102"/>
    </location>
</feature>
<keyword evidence="3" id="KW-1185">Reference proteome</keyword>
<dbReference type="InterPro" id="IPR040192">
    <property type="entry name" value="CUEDC1"/>
</dbReference>
<dbReference type="InterPro" id="IPR003892">
    <property type="entry name" value="CUE"/>
</dbReference>